<dbReference type="EMBL" id="FOIJ01000020">
    <property type="protein sequence ID" value="SEU35172.1"/>
    <property type="molecule type" value="Genomic_DNA"/>
</dbReference>
<gene>
    <name evidence="1" type="ORF">SAMN05443639_12012</name>
</gene>
<name>A0A1I0L5S7_9BACT</name>
<evidence type="ECO:0000313" key="2">
    <source>
        <dbReference type="Proteomes" id="UP000199181"/>
    </source>
</evidence>
<proteinExistence type="predicted"/>
<dbReference type="RefSeq" id="WP_177233809.1">
    <property type="nucleotide sequence ID" value="NZ_FOIJ01000020.1"/>
</dbReference>
<sequence>MSSHYTYSLAIGNVVEAFSPPEIDVAGGVLKDSQPGDSSGARSNFEHFNLSLDVGQPRTLQCNINVRSKLGDPNLRYLRIDQLTDESVLKLIRNTSKSFTPLDQGVCFSDLFDLNQMQLLDESAPSDSPGEVSLVETVEALIQSAKVGGSGTLYVFGRGYSDPDGTAGIDEVHMTQGVTHPSRYQDGALIVSNGDGTYSGLFIAFDSQLSQAGGTH</sequence>
<protein>
    <submittedName>
        <fullName evidence="1">Uncharacterized protein YukJ</fullName>
    </submittedName>
</protein>
<accession>A0A1I0L5S7</accession>
<reference evidence="2" key="1">
    <citation type="submission" date="2016-10" db="EMBL/GenBank/DDBJ databases">
        <authorList>
            <person name="Varghese N."/>
            <person name="Submissions S."/>
        </authorList>
    </citation>
    <scope>NUCLEOTIDE SEQUENCE [LARGE SCALE GENOMIC DNA]</scope>
    <source>
        <strain evidence="2">DSM 16858</strain>
    </source>
</reference>
<dbReference type="AlphaFoldDB" id="A0A1I0L5S7"/>
<keyword evidence="2" id="KW-1185">Reference proteome</keyword>
<dbReference type="Pfam" id="PF10042">
    <property type="entry name" value="DUF2278"/>
    <property type="match status" value="1"/>
</dbReference>
<dbReference type="InterPro" id="IPR019268">
    <property type="entry name" value="DUF2278"/>
</dbReference>
<organism evidence="1 2">
    <name type="scientific">Stigmatella erecta</name>
    <dbReference type="NCBI Taxonomy" id="83460"/>
    <lineage>
        <taxon>Bacteria</taxon>
        <taxon>Pseudomonadati</taxon>
        <taxon>Myxococcota</taxon>
        <taxon>Myxococcia</taxon>
        <taxon>Myxococcales</taxon>
        <taxon>Cystobacterineae</taxon>
        <taxon>Archangiaceae</taxon>
        <taxon>Stigmatella</taxon>
    </lineage>
</organism>
<dbReference type="Proteomes" id="UP000199181">
    <property type="component" value="Unassembled WGS sequence"/>
</dbReference>
<evidence type="ECO:0000313" key="1">
    <source>
        <dbReference type="EMBL" id="SEU35172.1"/>
    </source>
</evidence>